<feature type="region of interest" description="Disordered" evidence="1">
    <location>
        <begin position="48"/>
        <end position="94"/>
    </location>
</feature>
<feature type="compositionally biased region" description="Basic and acidic residues" evidence="1">
    <location>
        <begin position="71"/>
        <end position="87"/>
    </location>
</feature>
<dbReference type="InParanoid" id="A0A2P6N008"/>
<gene>
    <name evidence="2" type="ORF">PROFUN_14482</name>
</gene>
<comment type="caution">
    <text evidence="2">The sequence shown here is derived from an EMBL/GenBank/DDBJ whole genome shotgun (WGS) entry which is preliminary data.</text>
</comment>
<evidence type="ECO:0000313" key="2">
    <source>
        <dbReference type="EMBL" id="PRP77270.1"/>
    </source>
</evidence>
<dbReference type="EMBL" id="MDYQ01000271">
    <property type="protein sequence ID" value="PRP77270.1"/>
    <property type="molecule type" value="Genomic_DNA"/>
</dbReference>
<accession>A0A2P6N008</accession>
<dbReference type="SUPFAM" id="SSF81383">
    <property type="entry name" value="F-box domain"/>
    <property type="match status" value="1"/>
</dbReference>
<proteinExistence type="predicted"/>
<evidence type="ECO:0000313" key="3">
    <source>
        <dbReference type="Proteomes" id="UP000241769"/>
    </source>
</evidence>
<dbReference type="AlphaFoldDB" id="A0A2P6N008"/>
<reference evidence="2 3" key="1">
    <citation type="journal article" date="2018" name="Genome Biol. Evol.">
        <title>Multiple Roots of Fruiting Body Formation in Amoebozoa.</title>
        <authorList>
            <person name="Hillmann F."/>
            <person name="Forbes G."/>
            <person name="Novohradska S."/>
            <person name="Ferling I."/>
            <person name="Riege K."/>
            <person name="Groth M."/>
            <person name="Westermann M."/>
            <person name="Marz M."/>
            <person name="Spaller T."/>
            <person name="Winckler T."/>
            <person name="Schaap P."/>
            <person name="Glockner G."/>
        </authorList>
    </citation>
    <scope>NUCLEOTIDE SEQUENCE [LARGE SCALE GENOMIC DNA]</scope>
    <source>
        <strain evidence="2 3">Jena</strain>
    </source>
</reference>
<dbReference type="Proteomes" id="UP000241769">
    <property type="component" value="Unassembled WGS sequence"/>
</dbReference>
<protein>
    <submittedName>
        <fullName evidence="2">Uncharacterized protein</fullName>
    </submittedName>
</protein>
<evidence type="ECO:0000256" key="1">
    <source>
        <dbReference type="SAM" id="MobiDB-lite"/>
    </source>
</evidence>
<feature type="compositionally biased region" description="Acidic residues" evidence="1">
    <location>
        <begin position="8"/>
        <end position="20"/>
    </location>
</feature>
<sequence>MATTIEMQPEEDLSITEEEMNTMLSNHEGDSDIHMESQEYDILMNDIENIENSTPTSQEEETRLAGKKRPSSSEHEEVAMKKKKEEPAPVDNIEQVEDELEERLEQYIEEKETEVSTGGEVQEPEEAEETVVQDGIEDQTISHEAEEVANTEEYLTTAEAARKLDEEIENDDDIVTSVEETEETDAVAIPEEDLLPHESSALSVSHKLTEEEGEASIDSWMHLLFSRGYLDMSDYSSMLRVSKEWNLLCTSSALLRSLFLSSWPAAPHWKDEFDPSQVKWREHLQWSRLLAKRRKISRERIECVYDLIAKLSNERQERSTGDTLHYDRILGLLNSVERDVSQEKLQKALEDVPQETRLDRVAWADLYYLVNNTFVELKLRGEKVNAVLSLITKDGQLITVSDTGDHLKPQEEEEYSVYIEGEEEKKILTIRGEQVEINREELESLSSRMGTESLSAEDMMSYLWNHCLAIHSSSLSSSVRATDIQPLWEISQ</sequence>
<name>A0A2P6N008_9EUKA</name>
<feature type="region of interest" description="Disordered" evidence="1">
    <location>
        <begin position="1"/>
        <end position="35"/>
    </location>
</feature>
<keyword evidence="3" id="KW-1185">Reference proteome</keyword>
<organism evidence="2 3">
    <name type="scientific">Planoprotostelium fungivorum</name>
    <dbReference type="NCBI Taxonomy" id="1890364"/>
    <lineage>
        <taxon>Eukaryota</taxon>
        <taxon>Amoebozoa</taxon>
        <taxon>Evosea</taxon>
        <taxon>Variosea</taxon>
        <taxon>Cavosteliida</taxon>
        <taxon>Cavosteliaceae</taxon>
        <taxon>Planoprotostelium</taxon>
    </lineage>
</organism>
<dbReference type="InterPro" id="IPR036047">
    <property type="entry name" value="F-box-like_dom_sf"/>
</dbReference>